<organism evidence="1 2">
    <name type="scientific">Nitrospira tepida</name>
    <dbReference type="NCBI Taxonomy" id="2973512"/>
    <lineage>
        <taxon>Bacteria</taxon>
        <taxon>Pseudomonadati</taxon>
        <taxon>Nitrospirota</taxon>
        <taxon>Nitrospiria</taxon>
        <taxon>Nitrospirales</taxon>
        <taxon>Nitrospiraceae</taxon>
        <taxon>Nitrospira</taxon>
    </lineage>
</organism>
<evidence type="ECO:0000313" key="1">
    <source>
        <dbReference type="EMBL" id="CAI4031601.1"/>
    </source>
</evidence>
<reference evidence="1" key="1">
    <citation type="submission" date="2022-10" db="EMBL/GenBank/DDBJ databases">
        <authorList>
            <person name="Koch H."/>
        </authorList>
    </citation>
    <scope>NUCLEOTIDE SEQUENCE</scope>
    <source>
        <strain evidence="1">DNF</strain>
    </source>
</reference>
<name>A0AA86MYU5_9BACT</name>
<dbReference type="EMBL" id="OX365700">
    <property type="protein sequence ID" value="CAI4031601.1"/>
    <property type="molecule type" value="Genomic_DNA"/>
</dbReference>
<evidence type="ECO:0000313" key="2">
    <source>
        <dbReference type="Proteomes" id="UP001179121"/>
    </source>
</evidence>
<dbReference type="Proteomes" id="UP001179121">
    <property type="component" value="Chromosome"/>
</dbReference>
<sequence>MRGLAPSPNTVSWGWTSYRRAGWLNQQGQRLYVVHFQSIKGQNGYTRMTLHVWARRPVLALRALCKEKKSEEELLRYDWAAID</sequence>
<accession>A0AA86MYU5</accession>
<dbReference type="KEGG" id="nti:DNFV4_02020"/>
<dbReference type="AlphaFoldDB" id="A0AA86MYU5"/>
<gene>
    <name evidence="1" type="ORF">DNFV4_02020</name>
</gene>
<proteinExistence type="predicted"/>
<protein>
    <submittedName>
        <fullName evidence="1">Uncharacterized protein</fullName>
    </submittedName>
</protein>
<keyword evidence="2" id="KW-1185">Reference proteome</keyword>